<comment type="caution">
    <text evidence="1">The sequence shown here is derived from an EMBL/GenBank/DDBJ whole genome shotgun (WGS) entry which is preliminary data.</text>
</comment>
<proteinExistence type="predicted"/>
<accession>A0ACB8AF83</accession>
<reference evidence="1" key="1">
    <citation type="journal article" date="2021" name="New Phytol.">
        <title>Evolutionary innovations through gain and loss of genes in the ectomycorrhizal Boletales.</title>
        <authorList>
            <person name="Wu G."/>
            <person name="Miyauchi S."/>
            <person name="Morin E."/>
            <person name="Kuo A."/>
            <person name="Drula E."/>
            <person name="Varga T."/>
            <person name="Kohler A."/>
            <person name="Feng B."/>
            <person name="Cao Y."/>
            <person name="Lipzen A."/>
            <person name="Daum C."/>
            <person name="Hundley H."/>
            <person name="Pangilinan J."/>
            <person name="Johnson J."/>
            <person name="Barry K."/>
            <person name="LaButti K."/>
            <person name="Ng V."/>
            <person name="Ahrendt S."/>
            <person name="Min B."/>
            <person name="Choi I.G."/>
            <person name="Park H."/>
            <person name="Plett J.M."/>
            <person name="Magnuson J."/>
            <person name="Spatafora J.W."/>
            <person name="Nagy L.G."/>
            <person name="Henrissat B."/>
            <person name="Grigoriev I.V."/>
            <person name="Yang Z.L."/>
            <person name="Xu J."/>
            <person name="Martin F.M."/>
        </authorList>
    </citation>
    <scope>NUCLEOTIDE SEQUENCE</scope>
    <source>
        <strain evidence="1">ATCC 28755</strain>
    </source>
</reference>
<organism evidence="1 2">
    <name type="scientific">Hygrophoropsis aurantiaca</name>
    <dbReference type="NCBI Taxonomy" id="72124"/>
    <lineage>
        <taxon>Eukaryota</taxon>
        <taxon>Fungi</taxon>
        <taxon>Dikarya</taxon>
        <taxon>Basidiomycota</taxon>
        <taxon>Agaricomycotina</taxon>
        <taxon>Agaricomycetes</taxon>
        <taxon>Agaricomycetidae</taxon>
        <taxon>Boletales</taxon>
        <taxon>Coniophorineae</taxon>
        <taxon>Hygrophoropsidaceae</taxon>
        <taxon>Hygrophoropsis</taxon>
    </lineage>
</organism>
<gene>
    <name evidence="1" type="ORF">BJ138DRAFT_1113257</name>
</gene>
<evidence type="ECO:0000313" key="2">
    <source>
        <dbReference type="Proteomes" id="UP000790377"/>
    </source>
</evidence>
<evidence type="ECO:0000313" key="1">
    <source>
        <dbReference type="EMBL" id="KAH7911383.1"/>
    </source>
</evidence>
<sequence>MSSVIGIDNVTGTSTLVIGYASSFFYMGILTLQTHNYFTRSSNDPRGLKAFVWTLFISELLLSILTVYGFWLGAMANDLLAIFYVHPLGTPTWPVAALAFLTGFVSSITHGFFCWRIWRLERSCLIPIFVMMISSVQFAMVTYGGVNFGLSPSVQLVNYSASSDILSDKFEFYIPVWLCGSLLCDTIITIYMTMILRKKRKDSSFKSTKTLATSLLRLILGTGLITTLATTVELVLATVYWDTVCHLSVFFIVSKLYSNCALVNLNAGKRLRARDDAQSVVIMSTFRVSDPREVANEHVKAVQVFKQVETDVERELVV</sequence>
<name>A0ACB8AF83_9AGAM</name>
<protein>
    <submittedName>
        <fullName evidence="1">Uncharacterized protein</fullName>
    </submittedName>
</protein>
<keyword evidence="2" id="KW-1185">Reference proteome</keyword>
<dbReference type="EMBL" id="MU267680">
    <property type="protein sequence ID" value="KAH7911383.1"/>
    <property type="molecule type" value="Genomic_DNA"/>
</dbReference>
<dbReference type="Proteomes" id="UP000790377">
    <property type="component" value="Unassembled WGS sequence"/>
</dbReference>